<dbReference type="EC" id="7.6.2.9" evidence="6"/>
<dbReference type="PANTHER" id="PTHR42781:SF4">
    <property type="entry name" value="SPERMIDINE_PUTRESCINE IMPORT ATP-BINDING PROTEIN POTA"/>
    <property type="match status" value="1"/>
</dbReference>
<dbReference type="PROSITE" id="PS50893">
    <property type="entry name" value="ABC_TRANSPORTER_2"/>
    <property type="match status" value="1"/>
</dbReference>
<dbReference type="GO" id="GO:0015418">
    <property type="term" value="F:ABC-type quaternary ammonium compound transporting activity"/>
    <property type="evidence" value="ECO:0007669"/>
    <property type="project" value="UniProtKB-EC"/>
</dbReference>
<dbReference type="SUPFAM" id="SSF50331">
    <property type="entry name" value="MOP-like"/>
    <property type="match status" value="1"/>
</dbReference>
<dbReference type="FunFam" id="3.40.50.300:FF:000425">
    <property type="entry name" value="Probable ABC transporter, ATP-binding subunit"/>
    <property type="match status" value="1"/>
</dbReference>
<evidence type="ECO:0000256" key="5">
    <source>
        <dbReference type="ARBA" id="ARBA00063934"/>
    </source>
</evidence>
<evidence type="ECO:0000256" key="4">
    <source>
        <dbReference type="ARBA" id="ARBA00052482"/>
    </source>
</evidence>
<dbReference type="InterPro" id="IPR017871">
    <property type="entry name" value="ABC_transporter-like_CS"/>
</dbReference>
<dbReference type="SUPFAM" id="SSF52540">
    <property type="entry name" value="P-loop containing nucleoside triphosphate hydrolases"/>
    <property type="match status" value="1"/>
</dbReference>
<gene>
    <name evidence="9" type="ORF">J40TS1_45450</name>
</gene>
<dbReference type="InterPro" id="IPR003593">
    <property type="entry name" value="AAA+_ATPase"/>
</dbReference>
<dbReference type="Gene3D" id="3.40.50.300">
    <property type="entry name" value="P-loop containing nucleotide triphosphate hydrolases"/>
    <property type="match status" value="1"/>
</dbReference>
<dbReference type="InterPro" id="IPR027417">
    <property type="entry name" value="P-loop_NTPase"/>
</dbReference>
<dbReference type="AlphaFoldDB" id="A0A919YY39"/>
<evidence type="ECO:0000256" key="7">
    <source>
        <dbReference type="ARBA" id="ARBA00070305"/>
    </source>
</evidence>
<sequence length="362" mass="40838">MASPLLLDLKNVNKIFGQNHVLKDINLQIEKGKFITFLGPSGCGKTTLLRSIAGFYTIDSGDIFIAGNRVNELPPYKRGTPMVFQEYALFPHMTVFNNVAYGLDIQKRPEDEIQERVSAALAKVKLTGLEERYPHEMSGGQQQRVAMARALVMNSPIILLDEPLSNLDAKLREEVRVELRTIQQELGLTVIYVTHDQLEALSMSDEIVVFNKGVIDQHGTPHEIYYKPRTQYVADFIGTTNFIPVEVVRIEGSRITVKYGKAGRTVTVESDLSLKIGEQIMLSVRPESLRINEQANEHDFVIQAYVSHSTFLGEKERYFAVDKDTADWVPQWIIDAYDIGATRYRGSIQISAAPDKLHLINK</sequence>
<dbReference type="Gene3D" id="2.40.50.100">
    <property type="match status" value="1"/>
</dbReference>
<dbReference type="SMART" id="SM00382">
    <property type="entry name" value="AAA"/>
    <property type="match status" value="1"/>
</dbReference>
<dbReference type="Pfam" id="PF00005">
    <property type="entry name" value="ABC_tran"/>
    <property type="match status" value="1"/>
</dbReference>
<dbReference type="InterPro" id="IPR050093">
    <property type="entry name" value="ABC_SmlMolc_Importer"/>
</dbReference>
<comment type="catalytic activity">
    <reaction evidence="4">
        <text>a quaternary ammonium(out) + ATP + H2O = a quaternary ammonium(in) + ADP + phosphate + H(+)</text>
        <dbReference type="Rhea" id="RHEA:11036"/>
        <dbReference type="ChEBI" id="CHEBI:15377"/>
        <dbReference type="ChEBI" id="CHEBI:15378"/>
        <dbReference type="ChEBI" id="CHEBI:30616"/>
        <dbReference type="ChEBI" id="CHEBI:35267"/>
        <dbReference type="ChEBI" id="CHEBI:43474"/>
        <dbReference type="ChEBI" id="CHEBI:456216"/>
        <dbReference type="EC" id="7.6.2.9"/>
    </reaction>
</comment>
<accession>A0A919YY39</accession>
<dbReference type="GO" id="GO:0005524">
    <property type="term" value="F:ATP binding"/>
    <property type="evidence" value="ECO:0007669"/>
    <property type="project" value="UniProtKB-KW"/>
</dbReference>
<feature type="domain" description="ABC transporter" evidence="8">
    <location>
        <begin position="7"/>
        <end position="237"/>
    </location>
</feature>
<dbReference type="InterPro" id="IPR008995">
    <property type="entry name" value="Mo/tungstate-bd_C_term_dom"/>
</dbReference>
<organism evidence="9 10">
    <name type="scientific">Paenibacillus montaniterrae</name>
    <dbReference type="NCBI Taxonomy" id="429341"/>
    <lineage>
        <taxon>Bacteria</taxon>
        <taxon>Bacillati</taxon>
        <taxon>Bacillota</taxon>
        <taxon>Bacilli</taxon>
        <taxon>Bacillales</taxon>
        <taxon>Paenibacillaceae</taxon>
        <taxon>Paenibacillus</taxon>
    </lineage>
</organism>
<dbReference type="Proteomes" id="UP000683139">
    <property type="component" value="Unassembled WGS sequence"/>
</dbReference>
<dbReference type="PANTHER" id="PTHR42781">
    <property type="entry name" value="SPERMIDINE/PUTRESCINE IMPORT ATP-BINDING PROTEIN POTA"/>
    <property type="match status" value="1"/>
</dbReference>
<keyword evidence="2" id="KW-0547">Nucleotide-binding</keyword>
<evidence type="ECO:0000313" key="9">
    <source>
        <dbReference type="EMBL" id="GIP18903.1"/>
    </source>
</evidence>
<dbReference type="EMBL" id="BOSE01000011">
    <property type="protein sequence ID" value="GIP18903.1"/>
    <property type="molecule type" value="Genomic_DNA"/>
</dbReference>
<evidence type="ECO:0000256" key="2">
    <source>
        <dbReference type="ARBA" id="ARBA00022741"/>
    </source>
</evidence>
<evidence type="ECO:0000256" key="3">
    <source>
        <dbReference type="ARBA" id="ARBA00022840"/>
    </source>
</evidence>
<dbReference type="InterPro" id="IPR003439">
    <property type="entry name" value="ABC_transporter-like_ATP-bd"/>
</dbReference>
<evidence type="ECO:0000256" key="1">
    <source>
        <dbReference type="ARBA" id="ARBA00022448"/>
    </source>
</evidence>
<dbReference type="InterPro" id="IPR012340">
    <property type="entry name" value="NA-bd_OB-fold"/>
</dbReference>
<dbReference type="RefSeq" id="WP_213519561.1">
    <property type="nucleotide sequence ID" value="NZ_BOSE01000011.1"/>
</dbReference>
<keyword evidence="1" id="KW-0813">Transport</keyword>
<dbReference type="GO" id="GO:0016887">
    <property type="term" value="F:ATP hydrolysis activity"/>
    <property type="evidence" value="ECO:0007669"/>
    <property type="project" value="InterPro"/>
</dbReference>
<dbReference type="PROSITE" id="PS00211">
    <property type="entry name" value="ABC_TRANSPORTER_1"/>
    <property type="match status" value="1"/>
</dbReference>
<reference evidence="9" key="1">
    <citation type="submission" date="2021-03" db="EMBL/GenBank/DDBJ databases">
        <title>Antimicrobial resistance genes in bacteria isolated from Japanese honey, and their potential for conferring macrolide and lincosamide resistance in the American foulbrood pathogen Paenibacillus larvae.</title>
        <authorList>
            <person name="Okamoto M."/>
            <person name="Kumagai M."/>
            <person name="Kanamori H."/>
            <person name="Takamatsu D."/>
        </authorList>
    </citation>
    <scope>NUCLEOTIDE SEQUENCE</scope>
    <source>
        <strain evidence="9">J40TS1</strain>
    </source>
</reference>
<proteinExistence type="predicted"/>
<dbReference type="Gene3D" id="2.40.50.140">
    <property type="entry name" value="Nucleic acid-binding proteins"/>
    <property type="match status" value="1"/>
</dbReference>
<evidence type="ECO:0000313" key="10">
    <source>
        <dbReference type="Proteomes" id="UP000683139"/>
    </source>
</evidence>
<protein>
    <recommendedName>
        <fullName evidence="7">Carnitine transport ATP-binding protein OpuCA</fullName>
        <ecNumber evidence="6">7.6.2.9</ecNumber>
    </recommendedName>
</protein>
<evidence type="ECO:0000259" key="8">
    <source>
        <dbReference type="PROSITE" id="PS50893"/>
    </source>
</evidence>
<comment type="subunit">
    <text evidence="5">The complex is composed of two ATP-binding proteins (OpuCA), two transmembrane proteins (OpuCB and OpuCD) and a solute-binding protein (OpuCC).</text>
</comment>
<comment type="caution">
    <text evidence="9">The sequence shown here is derived from an EMBL/GenBank/DDBJ whole genome shotgun (WGS) entry which is preliminary data.</text>
</comment>
<keyword evidence="10" id="KW-1185">Reference proteome</keyword>
<evidence type="ECO:0000256" key="6">
    <source>
        <dbReference type="ARBA" id="ARBA00066388"/>
    </source>
</evidence>
<keyword evidence="3 9" id="KW-0067">ATP-binding</keyword>
<name>A0A919YY39_9BACL</name>